<sequence length="253" mass="29046">MLLVGLIVERRDDVFLIYCNSRDYRLSSFECPSDYEVGVWIGLNLCGDKVERHGVLLGLDDLPRVRVIGGRAEVLTSGRVVGMFCDTKDFYHIPILFHLPENIVLSQNKIQIWVRRLTNEERNLFQGMKWGACEFVENDRPSQQNSQHFGAVNDRHEVNDELSINVNATRYIQEQNPSTSKAIKKRRTGMTPFPNGLLQPREIALARLPQKLQGESPRSLSHDSHGRDKFFKQQPQFARENGISCPEIVKKKN</sequence>
<comment type="caution">
    <text evidence="2">The sequence shown here is derived from an EMBL/GenBank/DDBJ whole genome shotgun (WGS) entry which is preliminary data.</text>
</comment>
<gene>
    <name evidence="2" type="ORF">KIN20_004568</name>
</gene>
<protein>
    <submittedName>
        <fullName evidence="2">Uncharacterized protein</fullName>
    </submittedName>
</protein>
<accession>A0AAD5MHH0</accession>
<evidence type="ECO:0000313" key="2">
    <source>
        <dbReference type="EMBL" id="KAJ1349117.1"/>
    </source>
</evidence>
<feature type="compositionally biased region" description="Basic and acidic residues" evidence="1">
    <location>
        <begin position="220"/>
        <end position="231"/>
    </location>
</feature>
<evidence type="ECO:0000256" key="1">
    <source>
        <dbReference type="SAM" id="MobiDB-lite"/>
    </source>
</evidence>
<reference evidence="2" key="1">
    <citation type="submission" date="2021-06" db="EMBL/GenBank/DDBJ databases">
        <title>Parelaphostrongylus tenuis whole genome reference sequence.</title>
        <authorList>
            <person name="Garwood T.J."/>
            <person name="Larsen P.A."/>
            <person name="Fountain-Jones N.M."/>
            <person name="Garbe J.R."/>
            <person name="Macchietto M.G."/>
            <person name="Kania S.A."/>
            <person name="Gerhold R.W."/>
            <person name="Richards J.E."/>
            <person name="Wolf T.M."/>
        </authorList>
    </citation>
    <scope>NUCLEOTIDE SEQUENCE</scope>
    <source>
        <strain evidence="2">MNPRO001-30</strain>
        <tissue evidence="2">Meninges</tissue>
    </source>
</reference>
<feature type="region of interest" description="Disordered" evidence="1">
    <location>
        <begin position="211"/>
        <end position="253"/>
    </location>
</feature>
<dbReference type="Proteomes" id="UP001196413">
    <property type="component" value="Unassembled WGS sequence"/>
</dbReference>
<organism evidence="2 3">
    <name type="scientific">Parelaphostrongylus tenuis</name>
    <name type="common">Meningeal worm</name>
    <dbReference type="NCBI Taxonomy" id="148309"/>
    <lineage>
        <taxon>Eukaryota</taxon>
        <taxon>Metazoa</taxon>
        <taxon>Ecdysozoa</taxon>
        <taxon>Nematoda</taxon>
        <taxon>Chromadorea</taxon>
        <taxon>Rhabditida</taxon>
        <taxon>Rhabditina</taxon>
        <taxon>Rhabditomorpha</taxon>
        <taxon>Strongyloidea</taxon>
        <taxon>Metastrongylidae</taxon>
        <taxon>Parelaphostrongylus</taxon>
    </lineage>
</organism>
<evidence type="ECO:0000313" key="3">
    <source>
        <dbReference type="Proteomes" id="UP001196413"/>
    </source>
</evidence>
<dbReference type="EMBL" id="JAHQIW010000607">
    <property type="protein sequence ID" value="KAJ1349117.1"/>
    <property type="molecule type" value="Genomic_DNA"/>
</dbReference>
<proteinExistence type="predicted"/>
<keyword evidence="3" id="KW-1185">Reference proteome</keyword>
<name>A0AAD5MHH0_PARTN</name>
<dbReference type="AlphaFoldDB" id="A0AAD5MHH0"/>